<protein>
    <submittedName>
        <fullName evidence="8">Zinc finger, CCHC domain containing 9</fullName>
    </submittedName>
</protein>
<keyword evidence="9" id="KW-1185">Reference proteome</keyword>
<keyword evidence="3 5" id="KW-0863">Zinc-finger</keyword>
<dbReference type="AlphaFoldDB" id="A0A8C4R630"/>
<feature type="domain" description="CCHC-type" evidence="7">
    <location>
        <begin position="90"/>
        <end position="105"/>
    </location>
</feature>
<reference evidence="8" key="1">
    <citation type="submission" date="2025-08" db="UniProtKB">
        <authorList>
            <consortium name="Ensembl"/>
        </authorList>
    </citation>
    <scope>IDENTIFICATION</scope>
</reference>
<organism evidence="8 9">
    <name type="scientific">Eptatretus burgeri</name>
    <name type="common">Inshore hagfish</name>
    <dbReference type="NCBI Taxonomy" id="7764"/>
    <lineage>
        <taxon>Eukaryota</taxon>
        <taxon>Metazoa</taxon>
        <taxon>Chordata</taxon>
        <taxon>Craniata</taxon>
        <taxon>Vertebrata</taxon>
        <taxon>Cyclostomata</taxon>
        <taxon>Myxini</taxon>
        <taxon>Myxiniformes</taxon>
        <taxon>Myxinidae</taxon>
        <taxon>Eptatretinae</taxon>
        <taxon>Eptatretus</taxon>
    </lineage>
</organism>
<reference evidence="8" key="2">
    <citation type="submission" date="2025-09" db="UniProtKB">
        <authorList>
            <consortium name="Ensembl"/>
        </authorList>
    </citation>
    <scope>IDENTIFICATION</scope>
</reference>
<evidence type="ECO:0000313" key="9">
    <source>
        <dbReference type="Proteomes" id="UP000694388"/>
    </source>
</evidence>
<dbReference type="Ensembl" id="ENSEBUT00000026438.1">
    <property type="protein sequence ID" value="ENSEBUP00000025862.1"/>
    <property type="gene ID" value="ENSEBUG00000015943.1"/>
</dbReference>
<dbReference type="Gene3D" id="4.10.60.10">
    <property type="entry name" value="Zinc finger, CCHC-type"/>
    <property type="match status" value="2"/>
</dbReference>
<evidence type="ECO:0000256" key="2">
    <source>
        <dbReference type="ARBA" id="ARBA00022737"/>
    </source>
</evidence>
<dbReference type="GO" id="GO:0008270">
    <property type="term" value="F:zinc ion binding"/>
    <property type="evidence" value="ECO:0007669"/>
    <property type="project" value="UniProtKB-KW"/>
</dbReference>
<dbReference type="PANTHER" id="PTHR46242">
    <property type="entry name" value="ZINC FINGER CCHC DOMAIN-CONTAINING PROTEIN 9 ZCCHC9"/>
    <property type="match status" value="1"/>
</dbReference>
<dbReference type="SUPFAM" id="SSF57756">
    <property type="entry name" value="Retrovirus zinc finger-like domains"/>
    <property type="match status" value="2"/>
</dbReference>
<accession>A0A8C4R630</accession>
<dbReference type="Pfam" id="PF00098">
    <property type="entry name" value="zf-CCHC"/>
    <property type="match status" value="3"/>
</dbReference>
<feature type="compositionally biased region" description="Basic residues" evidence="6">
    <location>
        <begin position="221"/>
        <end position="230"/>
    </location>
</feature>
<evidence type="ECO:0000256" key="4">
    <source>
        <dbReference type="ARBA" id="ARBA00022833"/>
    </source>
</evidence>
<dbReference type="SMART" id="SM00343">
    <property type="entry name" value="ZnF_C2HC"/>
    <property type="match status" value="4"/>
</dbReference>
<dbReference type="GO" id="GO:0003676">
    <property type="term" value="F:nucleic acid binding"/>
    <property type="evidence" value="ECO:0007669"/>
    <property type="project" value="InterPro"/>
</dbReference>
<dbReference type="FunFam" id="4.10.60.10:FF:000091">
    <property type="entry name" value="Zinc finger CCHC-type-containing 9"/>
    <property type="match status" value="1"/>
</dbReference>
<keyword evidence="2" id="KW-0677">Repeat</keyword>
<evidence type="ECO:0000313" key="8">
    <source>
        <dbReference type="Ensembl" id="ENSEBUP00000025862.1"/>
    </source>
</evidence>
<dbReference type="OMA" id="NCERNND"/>
<dbReference type="PROSITE" id="PS50158">
    <property type="entry name" value="ZF_CCHC"/>
    <property type="match status" value="2"/>
</dbReference>
<evidence type="ECO:0000256" key="6">
    <source>
        <dbReference type="SAM" id="MobiDB-lite"/>
    </source>
</evidence>
<evidence type="ECO:0000256" key="5">
    <source>
        <dbReference type="PROSITE-ProRule" id="PRU00047"/>
    </source>
</evidence>
<dbReference type="InterPro" id="IPR036875">
    <property type="entry name" value="Znf_CCHC_sf"/>
</dbReference>
<evidence type="ECO:0000259" key="7">
    <source>
        <dbReference type="PROSITE" id="PS50158"/>
    </source>
</evidence>
<proteinExistence type="predicted"/>
<feature type="region of interest" description="Disordered" evidence="6">
    <location>
        <begin position="195"/>
        <end position="230"/>
    </location>
</feature>
<evidence type="ECO:0000256" key="1">
    <source>
        <dbReference type="ARBA" id="ARBA00022723"/>
    </source>
</evidence>
<dbReference type="Proteomes" id="UP000694388">
    <property type="component" value="Unplaced"/>
</dbReference>
<feature type="domain" description="CCHC-type" evidence="7">
    <location>
        <begin position="143"/>
        <end position="159"/>
    </location>
</feature>
<dbReference type="GO" id="GO:0005730">
    <property type="term" value="C:nucleolus"/>
    <property type="evidence" value="ECO:0007669"/>
    <property type="project" value="TreeGrafter"/>
</dbReference>
<evidence type="ECO:0000256" key="3">
    <source>
        <dbReference type="ARBA" id="ARBA00022771"/>
    </source>
</evidence>
<dbReference type="InterPro" id="IPR042246">
    <property type="entry name" value="ZCCHC9"/>
</dbReference>
<name>A0A8C4R630_EPTBU</name>
<keyword evidence="1" id="KW-0479">Metal-binding</keyword>
<dbReference type="InterPro" id="IPR001878">
    <property type="entry name" value="Znf_CCHC"/>
</dbReference>
<keyword evidence="4" id="KW-0862">Zinc</keyword>
<sequence length="230" mass="26139">MTRWARFGHRLQPISTLDSKKGKRNWRKTKTKTSEKDDDVNGFVAFQRKCKASQGTEARDERLEVEVKRERRREERRLKRQRQKLSSKVCFQCQQPGHEMADCPQAMENFESGAGICFCCGSTEHGMQHCTSRFAEGDLPFAKCFICGEMGHLSRSCSQNPRGLYAEGGSCRTCGSVEHYQRDCTKRLREEAGDAEATASMWRPGESVDALEPSPKPRPPSPKRAKVVIF</sequence>
<dbReference type="PANTHER" id="PTHR46242:SF1">
    <property type="entry name" value="ZINC FINGER CCHC DOMAIN-CONTAINING PROTEIN 9"/>
    <property type="match status" value="1"/>
</dbReference>
<dbReference type="GeneTree" id="ENSGT00950000183041"/>